<organism evidence="2">
    <name type="scientific">Streptomyces sp. R33</name>
    <dbReference type="NCBI Taxonomy" id="3238629"/>
    <lineage>
        <taxon>Bacteria</taxon>
        <taxon>Bacillati</taxon>
        <taxon>Actinomycetota</taxon>
        <taxon>Actinomycetes</taxon>
        <taxon>Kitasatosporales</taxon>
        <taxon>Streptomycetaceae</taxon>
        <taxon>Streptomyces</taxon>
    </lineage>
</organism>
<dbReference type="EMBL" id="CP165727">
    <property type="protein sequence ID" value="XDV62943.1"/>
    <property type="molecule type" value="Genomic_DNA"/>
</dbReference>
<protein>
    <recommendedName>
        <fullName evidence="3">CorA-like Mg2+ transporter protein</fullName>
    </recommendedName>
</protein>
<proteinExistence type="predicted"/>
<keyword evidence="1" id="KW-0812">Transmembrane</keyword>
<keyword evidence="1" id="KW-0472">Membrane</keyword>
<accession>A0AB39XYV2</accession>
<evidence type="ECO:0000256" key="1">
    <source>
        <dbReference type="SAM" id="Phobius"/>
    </source>
</evidence>
<feature type="transmembrane region" description="Helical" evidence="1">
    <location>
        <begin position="305"/>
        <end position="325"/>
    </location>
</feature>
<dbReference type="RefSeq" id="WP_369777316.1">
    <property type="nucleotide sequence ID" value="NZ_CP165727.1"/>
</dbReference>
<evidence type="ECO:0000313" key="2">
    <source>
        <dbReference type="EMBL" id="XDV62943.1"/>
    </source>
</evidence>
<sequence>MTYFEPRVGESLYGATGHPSRWHRSIAPLPHTPGGTPAAPVVEAMEMLRLPPVLASDAPRRAVVVLHVRLSGDPLNDLPRLRDLTAMSAEYAGLLPAGVRPLESERKAWVLSHVTFDDGALPEVMPPPYAGWGARDQWLWLSASATPVDHFPPDPEDDGLFAGRVRLSADWQALVLRDGAAFVGTSPDSGDDAGFHPTAASLVHTVYLDAFLLGRWQVLGVNFLANSLARLPARPAEARRLLDLERKQIELRRALWSSHITVHGNANTLLERFQEQHRLPGLLAQAGTALADAARYVETARARRSGLAVGLLSTIGLPFAVAYAAGALWGEPGPKTLLFSTLAALAITVVLFLAIPAVRGLASAELRRPED</sequence>
<evidence type="ECO:0008006" key="3">
    <source>
        <dbReference type="Google" id="ProtNLM"/>
    </source>
</evidence>
<keyword evidence="1" id="KW-1133">Transmembrane helix</keyword>
<dbReference type="AlphaFoldDB" id="A0AB39XYV2"/>
<reference evidence="2" key="1">
    <citation type="submission" date="2024-08" db="EMBL/GenBank/DDBJ databases">
        <authorList>
            <person name="Yu S.T."/>
        </authorList>
    </citation>
    <scope>NUCLEOTIDE SEQUENCE</scope>
    <source>
        <strain evidence="2">R33</strain>
    </source>
</reference>
<feature type="transmembrane region" description="Helical" evidence="1">
    <location>
        <begin position="337"/>
        <end position="358"/>
    </location>
</feature>
<name>A0AB39XYV2_9ACTN</name>
<gene>
    <name evidence="2" type="ORF">AB5J51_08360</name>
</gene>